<dbReference type="InterPro" id="IPR035994">
    <property type="entry name" value="Nucleoside_phosphorylase_sf"/>
</dbReference>
<reference evidence="5 6" key="1">
    <citation type="submission" date="2018-01" db="EMBL/GenBank/DDBJ databases">
        <authorList>
            <person name="Gaut B.S."/>
            <person name="Morton B.R."/>
            <person name="Clegg M.T."/>
            <person name="Duvall M.R."/>
        </authorList>
    </citation>
    <scope>NUCLEOTIDE SEQUENCE [LARGE SCALE GENOMIC DNA]</scope>
    <source>
        <strain evidence="5 6">HR-AV</strain>
    </source>
</reference>
<dbReference type="Proteomes" id="UP000236893">
    <property type="component" value="Unassembled WGS sequence"/>
</dbReference>
<dbReference type="SUPFAM" id="SSF53167">
    <property type="entry name" value="Purine and uridine phosphorylases"/>
    <property type="match status" value="1"/>
</dbReference>
<dbReference type="GO" id="GO:0006152">
    <property type="term" value="P:purine nucleoside catabolic process"/>
    <property type="evidence" value="ECO:0007669"/>
    <property type="project" value="TreeGrafter"/>
</dbReference>
<dbReference type="PANTHER" id="PTHR43691">
    <property type="entry name" value="URIDINE PHOSPHORYLASE"/>
    <property type="match status" value="1"/>
</dbReference>
<keyword evidence="6" id="KW-1185">Reference proteome</keyword>
<dbReference type="GO" id="GO:0005829">
    <property type="term" value="C:cytosol"/>
    <property type="evidence" value="ECO:0007669"/>
    <property type="project" value="TreeGrafter"/>
</dbReference>
<dbReference type="CDD" id="cd00436">
    <property type="entry name" value="UP_TbUP-like"/>
    <property type="match status" value="1"/>
</dbReference>
<dbReference type="GO" id="GO:0004850">
    <property type="term" value="F:uridine phosphorylase activity"/>
    <property type="evidence" value="ECO:0007669"/>
    <property type="project" value="UniProtKB-EC"/>
</dbReference>
<dbReference type="PANTHER" id="PTHR43691:SF11">
    <property type="entry name" value="FI09636P-RELATED"/>
    <property type="match status" value="1"/>
</dbReference>
<name>A0A2S5A2K8_9SPHI</name>
<dbReference type="Pfam" id="PF01048">
    <property type="entry name" value="PNP_UDP_1"/>
    <property type="match status" value="1"/>
</dbReference>
<evidence type="ECO:0000256" key="2">
    <source>
        <dbReference type="ARBA" id="ARBA00021980"/>
    </source>
</evidence>
<gene>
    <name evidence="5" type="ORF">C3K47_11385</name>
</gene>
<sequence length="287" mass="31964">MIISETDLILNPDGSVYHLNLLPAEIAETIITVGDPDRVAEVSKHFDRIEVKKQKREFITHTGYVGSKRISVISTGIGTDNIDIVFNELDALVNVNIETRTEKDHKTSLEIIRIGTSGSLQSHIAIDSLLFSSFGIGFDTLMNFYEFENSNNELMILDALKEQLPAFNPYVFAADSSLKKKLAFDMLEGMTVTCSGFYGPQGRSVRVKNQHPNFIHQLKNFNYNGFLITNLEMETAGILGMAHVLGHKACSINAILASRLEQKFSTNPNAIIEKAIKLVLERLQTSN</sequence>
<evidence type="ECO:0000313" key="6">
    <source>
        <dbReference type="Proteomes" id="UP000236893"/>
    </source>
</evidence>
<dbReference type="EC" id="2.4.2.3" evidence="1"/>
<dbReference type="Gene3D" id="3.40.50.1580">
    <property type="entry name" value="Nucleoside phosphorylase domain"/>
    <property type="match status" value="1"/>
</dbReference>
<comment type="catalytic activity">
    <reaction evidence="3">
        <text>uridine + phosphate = alpha-D-ribose 1-phosphate + uracil</text>
        <dbReference type="Rhea" id="RHEA:24388"/>
        <dbReference type="ChEBI" id="CHEBI:16704"/>
        <dbReference type="ChEBI" id="CHEBI:17568"/>
        <dbReference type="ChEBI" id="CHEBI:43474"/>
        <dbReference type="ChEBI" id="CHEBI:57720"/>
        <dbReference type="EC" id="2.4.2.3"/>
    </reaction>
</comment>
<dbReference type="EMBL" id="PQVF01000007">
    <property type="protein sequence ID" value="POY36343.1"/>
    <property type="molecule type" value="Genomic_DNA"/>
</dbReference>
<feature type="domain" description="Nucleoside phosphorylase" evidence="4">
    <location>
        <begin position="30"/>
        <end position="266"/>
    </location>
</feature>
<protein>
    <recommendedName>
        <fullName evidence="2">Uridine phosphorylase</fullName>
        <ecNumber evidence="1">2.4.2.3</ecNumber>
    </recommendedName>
</protein>
<evidence type="ECO:0000313" key="5">
    <source>
        <dbReference type="EMBL" id="POY36343.1"/>
    </source>
</evidence>
<dbReference type="RefSeq" id="WP_103789261.1">
    <property type="nucleotide sequence ID" value="NZ_PQVF01000007.1"/>
</dbReference>
<proteinExistence type="predicted"/>
<evidence type="ECO:0000259" key="4">
    <source>
        <dbReference type="Pfam" id="PF01048"/>
    </source>
</evidence>
<dbReference type="InterPro" id="IPR000845">
    <property type="entry name" value="Nucleoside_phosphorylase_d"/>
</dbReference>
<evidence type="ECO:0000256" key="3">
    <source>
        <dbReference type="ARBA" id="ARBA00048447"/>
    </source>
</evidence>
<accession>A0A2S5A2K8</accession>
<dbReference type="OrthoDB" id="9772602at2"/>
<dbReference type="GO" id="GO:0004731">
    <property type="term" value="F:purine-nucleoside phosphorylase activity"/>
    <property type="evidence" value="ECO:0007669"/>
    <property type="project" value="TreeGrafter"/>
</dbReference>
<comment type="caution">
    <text evidence="5">The sequence shown here is derived from an EMBL/GenBank/DDBJ whole genome shotgun (WGS) entry which is preliminary data.</text>
</comment>
<dbReference type="AlphaFoldDB" id="A0A2S5A2K8"/>
<organism evidence="5 6">
    <name type="scientific">Solitalea longa</name>
    <dbReference type="NCBI Taxonomy" id="2079460"/>
    <lineage>
        <taxon>Bacteria</taxon>
        <taxon>Pseudomonadati</taxon>
        <taxon>Bacteroidota</taxon>
        <taxon>Sphingobacteriia</taxon>
        <taxon>Sphingobacteriales</taxon>
        <taxon>Sphingobacteriaceae</taxon>
        <taxon>Solitalea</taxon>
    </lineage>
</organism>
<evidence type="ECO:0000256" key="1">
    <source>
        <dbReference type="ARBA" id="ARBA00011888"/>
    </source>
</evidence>